<proteinExistence type="predicted"/>
<dbReference type="EMBL" id="QXFY01001437">
    <property type="protein sequence ID" value="KAE9317773.1"/>
    <property type="molecule type" value="Genomic_DNA"/>
</dbReference>
<gene>
    <name evidence="2" type="ORF">PF008_g18658</name>
    <name evidence="1" type="ORF">PF011_g27068</name>
</gene>
<dbReference type="Proteomes" id="UP000460718">
    <property type="component" value="Unassembled WGS sequence"/>
</dbReference>
<comment type="caution">
    <text evidence="1">The sequence shown here is derived from an EMBL/GenBank/DDBJ whole genome shotgun (WGS) entry which is preliminary data.</text>
</comment>
<evidence type="ECO:0000313" key="1">
    <source>
        <dbReference type="EMBL" id="KAE8968755.1"/>
    </source>
</evidence>
<reference evidence="3 4" key="1">
    <citation type="submission" date="2018-09" db="EMBL/GenBank/DDBJ databases">
        <title>Genomic investigation of the strawberry pathogen Phytophthora fragariae indicates pathogenicity is determined by transcriptional variation in three key races.</title>
        <authorList>
            <person name="Adams T.M."/>
            <person name="Armitage A.D."/>
            <person name="Sobczyk M.K."/>
            <person name="Bates H.J."/>
            <person name="Dunwell J.M."/>
            <person name="Nellist C.F."/>
            <person name="Harrison R.J."/>
        </authorList>
    </citation>
    <scope>NUCLEOTIDE SEQUENCE [LARGE SCALE GENOMIC DNA]</scope>
    <source>
        <strain evidence="2 4">NOV-77</strain>
        <strain evidence="1 3">SCRP245</strain>
    </source>
</reference>
<name>A0A6A3HJ08_9STRA</name>
<dbReference type="EMBL" id="QXFW01003793">
    <property type="protein sequence ID" value="KAE8968755.1"/>
    <property type="molecule type" value="Genomic_DNA"/>
</dbReference>
<dbReference type="Proteomes" id="UP000486351">
    <property type="component" value="Unassembled WGS sequence"/>
</dbReference>
<evidence type="ECO:0000313" key="3">
    <source>
        <dbReference type="Proteomes" id="UP000460718"/>
    </source>
</evidence>
<accession>A0A6A3HJ08</accession>
<evidence type="ECO:0000313" key="4">
    <source>
        <dbReference type="Proteomes" id="UP000486351"/>
    </source>
</evidence>
<dbReference type="AlphaFoldDB" id="A0A6A3HJ08"/>
<organism evidence="1 3">
    <name type="scientific">Phytophthora fragariae</name>
    <dbReference type="NCBI Taxonomy" id="53985"/>
    <lineage>
        <taxon>Eukaryota</taxon>
        <taxon>Sar</taxon>
        <taxon>Stramenopiles</taxon>
        <taxon>Oomycota</taxon>
        <taxon>Peronosporomycetes</taxon>
        <taxon>Peronosporales</taxon>
        <taxon>Peronosporaceae</taxon>
        <taxon>Phytophthora</taxon>
    </lineage>
</organism>
<evidence type="ECO:0000313" key="2">
    <source>
        <dbReference type="EMBL" id="KAE9317773.1"/>
    </source>
</evidence>
<protein>
    <submittedName>
        <fullName evidence="1">Uncharacterized protein</fullName>
    </submittedName>
</protein>
<sequence>MSCLCLSVFLFQSQQFHIMFSSSFGGAFIMNSLQLFLSSPDLSLLKFLLYPQKVLGSGLIFFTLLSFGGNSLLGQPLQSLQLLALLHLSPTLSVRHLRVCNL</sequence>